<dbReference type="CDD" id="cd09579">
    <property type="entry name" value="SAM_Samd7_11"/>
    <property type="match status" value="1"/>
</dbReference>
<feature type="region of interest" description="Disordered" evidence="1">
    <location>
        <begin position="1"/>
        <end position="26"/>
    </location>
</feature>
<evidence type="ECO:0000256" key="1">
    <source>
        <dbReference type="SAM" id="MobiDB-lite"/>
    </source>
</evidence>
<dbReference type="Pfam" id="PF00536">
    <property type="entry name" value="SAM_1"/>
    <property type="match status" value="1"/>
</dbReference>
<dbReference type="Proteomes" id="UP001652581">
    <property type="component" value="Chromosome 1"/>
</dbReference>
<evidence type="ECO:0000313" key="5">
    <source>
        <dbReference type="RefSeq" id="XP_072816793.1"/>
    </source>
</evidence>
<dbReference type="PANTHER" id="PTHR12247:SF89">
    <property type="entry name" value="STERILE ALPHA MOTIF DOMAIN-CONTAINING PROTEIN 7"/>
    <property type="match status" value="1"/>
</dbReference>
<feature type="region of interest" description="Disordered" evidence="1">
    <location>
        <begin position="241"/>
        <end position="284"/>
    </location>
</feature>
<dbReference type="Gene3D" id="1.10.150.50">
    <property type="entry name" value="Transcription Factor, Ets-1"/>
    <property type="match status" value="1"/>
</dbReference>
<accession>A0ABM5D7A2</accession>
<organism evidence="3 4">
    <name type="scientific">Vicugna pacos</name>
    <name type="common">Alpaca</name>
    <name type="synonym">Lama pacos</name>
    <dbReference type="NCBI Taxonomy" id="30538"/>
    <lineage>
        <taxon>Eukaryota</taxon>
        <taxon>Metazoa</taxon>
        <taxon>Chordata</taxon>
        <taxon>Craniata</taxon>
        <taxon>Vertebrata</taxon>
        <taxon>Euteleostomi</taxon>
        <taxon>Mammalia</taxon>
        <taxon>Eutheria</taxon>
        <taxon>Laurasiatheria</taxon>
        <taxon>Artiodactyla</taxon>
        <taxon>Tylopoda</taxon>
        <taxon>Camelidae</taxon>
        <taxon>Vicugna</taxon>
    </lineage>
</organism>
<dbReference type="PROSITE" id="PS50105">
    <property type="entry name" value="SAM_DOMAIN"/>
    <property type="match status" value="1"/>
</dbReference>
<dbReference type="GeneID" id="102543692"/>
<feature type="region of interest" description="Disordered" evidence="1">
    <location>
        <begin position="477"/>
        <end position="539"/>
    </location>
</feature>
<reference evidence="3 4" key="1">
    <citation type="submission" date="2025-05" db="UniProtKB">
        <authorList>
            <consortium name="RefSeq"/>
        </authorList>
    </citation>
    <scope>NUCLEOTIDE SEQUENCE [LARGE SCALE GENOMIC DNA]</scope>
</reference>
<dbReference type="RefSeq" id="XP_072816793.1">
    <property type="nucleotide sequence ID" value="XM_072960692.1"/>
</dbReference>
<evidence type="ECO:0000313" key="6">
    <source>
        <dbReference type="RefSeq" id="XP_072816796.1"/>
    </source>
</evidence>
<dbReference type="InterPro" id="IPR013761">
    <property type="entry name" value="SAM/pointed_sf"/>
</dbReference>
<keyword evidence="3" id="KW-1185">Reference proteome</keyword>
<dbReference type="SMART" id="SM00454">
    <property type="entry name" value="SAM"/>
    <property type="match status" value="1"/>
</dbReference>
<evidence type="ECO:0000313" key="3">
    <source>
        <dbReference type="Proteomes" id="UP001652581"/>
    </source>
</evidence>
<gene>
    <name evidence="4 5 6" type="primary">SAMD7</name>
</gene>
<dbReference type="PANTHER" id="PTHR12247">
    <property type="entry name" value="POLYCOMB GROUP PROTEIN"/>
    <property type="match status" value="1"/>
</dbReference>
<name>A0ABM5D7A2_VICPA</name>
<evidence type="ECO:0000313" key="4">
    <source>
        <dbReference type="RefSeq" id="XP_072816791.1"/>
    </source>
</evidence>
<proteinExistence type="predicted"/>
<sequence>MLSRTMDPTEPRRTMPIPGEPGSPEERHVCRLSSGMTLEELHQWREILMINPMMAVNPLLTASGQQRIPLVPSPFEPPSVDRDLLPPTVAPTDPRQFCIPSQFGSSALPNANVPNMLSSHVYSGWGILPPESIKAMARRNEMIQRQHTARMEMEMHAIYQQRRIEKVNSKRLAGLGMPFLYGPSTPAGPATYHGRGVLPAGDLHFHRSTLRNLQGNPMVVATSPRFLENWGQKCRRLRRGTGSQKILDSDTENSKSQVEEKPVGQTHTVPYEEDDYAKDPETDPLSNQKLGEAVEKPATALANTCGELEPGHRKHWGAHGAPLEEKAWADGKEKPSEQVFAACVEKNGVSPPVPRPSLPGTHVLLTIKEDLSLDEDIQKWTVNDVYNFISGLPGCSDYAQVFKDHAIDGETLPLLTEEHLRSTMGLKLGPALKIQSQASNSWSLCLKGQGERTVSRILAEGAEWRGPPTRAVTFYQGHSQTTASSREVSQQTNQPELSSHLPVSCQHSPLAEPNQRPEMGRETMDVASKSQSNGEGWRWDLKGQTEDTQHTYKMAKPMFLRNLFPHVLCFAS</sequence>
<feature type="compositionally biased region" description="Polar residues" evidence="1">
    <location>
        <begin position="477"/>
        <end position="497"/>
    </location>
</feature>
<protein>
    <submittedName>
        <fullName evidence="4 5">Sterile alpha motif domain-containing protein 7 isoform X1</fullName>
    </submittedName>
</protein>
<dbReference type="RefSeq" id="XP_072816791.1">
    <property type="nucleotide sequence ID" value="XM_072960690.1"/>
</dbReference>
<evidence type="ECO:0000259" key="2">
    <source>
        <dbReference type="PROSITE" id="PS50105"/>
    </source>
</evidence>
<dbReference type="SUPFAM" id="SSF47769">
    <property type="entry name" value="SAM/Pointed domain"/>
    <property type="match status" value="1"/>
</dbReference>
<feature type="domain" description="SAM" evidence="2">
    <location>
        <begin position="380"/>
        <end position="426"/>
    </location>
</feature>
<dbReference type="InterPro" id="IPR001660">
    <property type="entry name" value="SAM"/>
</dbReference>
<dbReference type="RefSeq" id="XP_072816796.1">
    <property type="nucleotide sequence ID" value="XM_072960695.1"/>
</dbReference>
<dbReference type="InterPro" id="IPR050548">
    <property type="entry name" value="PcG_chromatin_remod_factors"/>
</dbReference>